<keyword evidence="2" id="KW-1185">Reference proteome</keyword>
<comment type="caution">
    <text evidence="1">The sequence shown here is derived from an EMBL/GenBank/DDBJ whole genome shotgun (WGS) entry which is preliminary data.</text>
</comment>
<sequence length="112" mass="11999">MIKHSPNPPPSYDASLLRDAAYRAINHYLHPENPAPSDPASAALFTVRTDLDAETLLINASQDLASINVLATHLAFEIDGTPRSMALGLCRMLEGVQMLVDQALDGCAQSAL</sequence>
<reference evidence="1 2" key="1">
    <citation type="submission" date="2019-11" db="EMBL/GenBank/DDBJ databases">
        <title>Epiphytic Pseudomonas syringae from cherry orchards.</title>
        <authorList>
            <person name="Hulin M.T."/>
        </authorList>
    </citation>
    <scope>NUCLEOTIDE SEQUENCE [LARGE SCALE GENOMIC DNA]</scope>
    <source>
        <strain evidence="1 2">PA-6-5B</strain>
    </source>
</reference>
<evidence type="ECO:0000313" key="2">
    <source>
        <dbReference type="Proteomes" id="UP000814003"/>
    </source>
</evidence>
<gene>
    <name evidence="1" type="ORF">GIW56_25125</name>
</gene>
<name>A0ABS9FCM3_9PSED</name>
<evidence type="ECO:0008006" key="3">
    <source>
        <dbReference type="Google" id="ProtNLM"/>
    </source>
</evidence>
<dbReference type="EMBL" id="WKED01000069">
    <property type="protein sequence ID" value="MCF5110099.1"/>
    <property type="molecule type" value="Genomic_DNA"/>
</dbReference>
<accession>A0ABS9FCM3</accession>
<dbReference type="Proteomes" id="UP000814003">
    <property type="component" value="Unassembled WGS sequence"/>
</dbReference>
<proteinExistence type="predicted"/>
<dbReference type="Pfam" id="PF19619">
    <property type="entry name" value="DUF6124"/>
    <property type="match status" value="1"/>
</dbReference>
<dbReference type="RefSeq" id="WP_099168250.1">
    <property type="nucleotide sequence ID" value="NZ_JAAQYN010000041.1"/>
</dbReference>
<evidence type="ECO:0000313" key="1">
    <source>
        <dbReference type="EMBL" id="MCF5110099.1"/>
    </source>
</evidence>
<protein>
    <recommendedName>
        <fullName evidence="3">DUF3077 domain-containing protein</fullName>
    </recommendedName>
</protein>
<organism evidence="1 2">
    <name type="scientific">Pseudomonas gessardii</name>
    <dbReference type="NCBI Taxonomy" id="78544"/>
    <lineage>
        <taxon>Bacteria</taxon>
        <taxon>Pseudomonadati</taxon>
        <taxon>Pseudomonadota</taxon>
        <taxon>Gammaproteobacteria</taxon>
        <taxon>Pseudomonadales</taxon>
        <taxon>Pseudomonadaceae</taxon>
        <taxon>Pseudomonas</taxon>
    </lineage>
</organism>